<dbReference type="InterPro" id="IPR032675">
    <property type="entry name" value="LRR_dom_sf"/>
</dbReference>
<dbReference type="Proteomes" id="UP001153148">
    <property type="component" value="Unassembled WGS sequence"/>
</dbReference>
<proteinExistence type="predicted"/>
<dbReference type="PROSITE" id="PS51450">
    <property type="entry name" value="LRR"/>
    <property type="match status" value="1"/>
</dbReference>
<reference evidence="1" key="1">
    <citation type="submission" date="2021-03" db="EMBL/GenBank/DDBJ databases">
        <authorList>
            <person name="Tran Van P."/>
        </authorList>
    </citation>
    <scope>NUCLEOTIDE SEQUENCE</scope>
</reference>
<gene>
    <name evidence="1" type="ORF">TPAB3V08_LOCUS12370</name>
</gene>
<evidence type="ECO:0000313" key="1">
    <source>
        <dbReference type="EMBL" id="CAG2065426.1"/>
    </source>
</evidence>
<dbReference type="Gene3D" id="3.80.10.10">
    <property type="entry name" value="Ribonuclease Inhibitor"/>
    <property type="match status" value="1"/>
</dbReference>
<accession>A0ABN7PJ26</accession>
<dbReference type="InterPro" id="IPR001611">
    <property type="entry name" value="Leu-rich_rpt"/>
</dbReference>
<dbReference type="SUPFAM" id="SSF52058">
    <property type="entry name" value="L domain-like"/>
    <property type="match status" value="1"/>
</dbReference>
<dbReference type="EMBL" id="CAJPIN010042915">
    <property type="protein sequence ID" value="CAG2065426.1"/>
    <property type="molecule type" value="Genomic_DNA"/>
</dbReference>
<keyword evidence="2" id="KW-1185">Reference proteome</keyword>
<dbReference type="Pfam" id="PF13855">
    <property type="entry name" value="LRR_8"/>
    <property type="match status" value="1"/>
</dbReference>
<organism evidence="1 2">
    <name type="scientific">Timema podura</name>
    <name type="common">Walking stick</name>
    <dbReference type="NCBI Taxonomy" id="61482"/>
    <lineage>
        <taxon>Eukaryota</taxon>
        <taxon>Metazoa</taxon>
        <taxon>Ecdysozoa</taxon>
        <taxon>Arthropoda</taxon>
        <taxon>Hexapoda</taxon>
        <taxon>Insecta</taxon>
        <taxon>Pterygota</taxon>
        <taxon>Neoptera</taxon>
        <taxon>Polyneoptera</taxon>
        <taxon>Phasmatodea</taxon>
        <taxon>Timematodea</taxon>
        <taxon>Timematoidea</taxon>
        <taxon>Timematidae</taxon>
        <taxon>Timema</taxon>
    </lineage>
</organism>
<sequence>MEMLQCTICAGKNLKMEMLQCTICTGKYLKDRITALHDLLRIRNLRSIILSKIPQNQMGPDDFVEFGVDLEEIKIQESNLKTLKNHAFKHVRGLKRLDLSENNIKQVEPDAFIEVTGLSYGKKGYTRVRQILCHRSVHLYI</sequence>
<evidence type="ECO:0000313" key="2">
    <source>
        <dbReference type="Proteomes" id="UP001153148"/>
    </source>
</evidence>
<comment type="caution">
    <text evidence="1">The sequence shown here is derived from an EMBL/GenBank/DDBJ whole genome shotgun (WGS) entry which is preliminary data.</text>
</comment>
<protein>
    <submittedName>
        <fullName evidence="1">Uncharacterized protein</fullName>
    </submittedName>
</protein>
<name>A0ABN7PJ26_TIMPD</name>